<evidence type="ECO:0000313" key="1">
    <source>
        <dbReference type="EMBL" id="KAK4723892.1"/>
    </source>
</evidence>
<dbReference type="AlphaFoldDB" id="A0AAV9LE04"/>
<gene>
    <name evidence="1" type="ORF">R3W88_026671</name>
</gene>
<sequence length="109" mass="12041">MMNNPTDDLLNKILDKMEGSDMILQEMISDISALSTTIISQLSSVKFLKEKMGQLTVFVCANPYENSMTHVNENSKFAIHISSIVTISGETLKEITKPNNVDAQGGDFQ</sequence>
<keyword evidence="2" id="KW-1185">Reference proteome</keyword>
<organism evidence="1 2">
    <name type="scientific">Solanum pinnatisectum</name>
    <name type="common">tansyleaf nightshade</name>
    <dbReference type="NCBI Taxonomy" id="50273"/>
    <lineage>
        <taxon>Eukaryota</taxon>
        <taxon>Viridiplantae</taxon>
        <taxon>Streptophyta</taxon>
        <taxon>Embryophyta</taxon>
        <taxon>Tracheophyta</taxon>
        <taxon>Spermatophyta</taxon>
        <taxon>Magnoliopsida</taxon>
        <taxon>eudicotyledons</taxon>
        <taxon>Gunneridae</taxon>
        <taxon>Pentapetalae</taxon>
        <taxon>asterids</taxon>
        <taxon>lamiids</taxon>
        <taxon>Solanales</taxon>
        <taxon>Solanaceae</taxon>
        <taxon>Solanoideae</taxon>
        <taxon>Solaneae</taxon>
        <taxon>Solanum</taxon>
    </lineage>
</organism>
<proteinExistence type="predicted"/>
<dbReference type="EMBL" id="JAWPEI010000006">
    <property type="protein sequence ID" value="KAK4723892.1"/>
    <property type="molecule type" value="Genomic_DNA"/>
</dbReference>
<evidence type="ECO:0000313" key="2">
    <source>
        <dbReference type="Proteomes" id="UP001311915"/>
    </source>
</evidence>
<accession>A0AAV9LE04</accession>
<protein>
    <submittedName>
        <fullName evidence="1">Uncharacterized protein</fullName>
    </submittedName>
</protein>
<name>A0AAV9LE04_9SOLN</name>
<dbReference type="Proteomes" id="UP001311915">
    <property type="component" value="Unassembled WGS sequence"/>
</dbReference>
<comment type="caution">
    <text evidence="1">The sequence shown here is derived from an EMBL/GenBank/DDBJ whole genome shotgun (WGS) entry which is preliminary data.</text>
</comment>
<reference evidence="1 2" key="1">
    <citation type="submission" date="2023-10" db="EMBL/GenBank/DDBJ databases">
        <title>Genome-Wide Identification Analysis in wild type Solanum Pinnatisectum Reveals Some Genes Defensing Phytophthora Infestans.</title>
        <authorList>
            <person name="Sun C."/>
        </authorList>
    </citation>
    <scope>NUCLEOTIDE SEQUENCE [LARGE SCALE GENOMIC DNA]</scope>
    <source>
        <strain evidence="1">LQN</strain>
        <tissue evidence="1">Leaf</tissue>
    </source>
</reference>